<keyword evidence="1" id="KW-0812">Transmembrane</keyword>
<reference evidence="3" key="2">
    <citation type="submission" date="2022-03" db="EMBL/GenBank/DDBJ databases">
        <title>Draft title - Genomic analysis of global carrot germplasm unveils the trajectory of domestication and the origin of high carotenoid orange carrot.</title>
        <authorList>
            <person name="Iorizzo M."/>
            <person name="Ellison S."/>
            <person name="Senalik D."/>
            <person name="Macko-Podgorni A."/>
            <person name="Grzebelus D."/>
            <person name="Bostan H."/>
            <person name="Rolling W."/>
            <person name="Curaba J."/>
            <person name="Simon P."/>
        </authorList>
    </citation>
    <scope>NUCLEOTIDE SEQUENCE</scope>
    <source>
        <tissue evidence="3">Leaf</tissue>
    </source>
</reference>
<evidence type="ECO:0000313" key="3">
    <source>
        <dbReference type="EMBL" id="WOG85619.1"/>
    </source>
</evidence>
<evidence type="ECO:0000256" key="2">
    <source>
        <dbReference type="SAM" id="SignalP"/>
    </source>
</evidence>
<keyword evidence="2" id="KW-0732">Signal</keyword>
<gene>
    <name evidence="3" type="ORF">DCAR_0104810</name>
</gene>
<evidence type="ECO:0000256" key="1">
    <source>
        <dbReference type="SAM" id="Phobius"/>
    </source>
</evidence>
<evidence type="ECO:0000313" key="4">
    <source>
        <dbReference type="Proteomes" id="UP000077755"/>
    </source>
</evidence>
<feature type="transmembrane region" description="Helical" evidence="1">
    <location>
        <begin position="42"/>
        <end position="63"/>
    </location>
</feature>
<proteinExistence type="predicted"/>
<protein>
    <submittedName>
        <fullName evidence="3">Uncharacterized protein</fullName>
    </submittedName>
</protein>
<keyword evidence="4" id="KW-1185">Reference proteome</keyword>
<sequence>MALSHSTISLIALIAVVFSLIGSTVADESPAPAPSPMSSAGSLSPSLAAVGCAVAALLFGSFLQI</sequence>
<organism evidence="3 4">
    <name type="scientific">Daucus carota subsp. sativus</name>
    <name type="common">Carrot</name>
    <dbReference type="NCBI Taxonomy" id="79200"/>
    <lineage>
        <taxon>Eukaryota</taxon>
        <taxon>Viridiplantae</taxon>
        <taxon>Streptophyta</taxon>
        <taxon>Embryophyta</taxon>
        <taxon>Tracheophyta</taxon>
        <taxon>Spermatophyta</taxon>
        <taxon>Magnoliopsida</taxon>
        <taxon>eudicotyledons</taxon>
        <taxon>Gunneridae</taxon>
        <taxon>Pentapetalae</taxon>
        <taxon>asterids</taxon>
        <taxon>campanulids</taxon>
        <taxon>Apiales</taxon>
        <taxon>Apiaceae</taxon>
        <taxon>Apioideae</taxon>
        <taxon>Scandiceae</taxon>
        <taxon>Daucinae</taxon>
        <taxon>Daucus</taxon>
        <taxon>Daucus sect. Daucus</taxon>
    </lineage>
</organism>
<dbReference type="AlphaFoldDB" id="A0AAF1AJL3"/>
<feature type="chain" id="PRO_5042042015" evidence="2">
    <location>
        <begin position="27"/>
        <end position="65"/>
    </location>
</feature>
<dbReference type="Proteomes" id="UP000077755">
    <property type="component" value="Chromosome 1"/>
</dbReference>
<reference evidence="3" key="1">
    <citation type="journal article" date="2016" name="Nat. Genet.">
        <title>A high-quality carrot genome assembly provides new insights into carotenoid accumulation and asterid genome evolution.</title>
        <authorList>
            <person name="Iorizzo M."/>
            <person name="Ellison S."/>
            <person name="Senalik D."/>
            <person name="Zeng P."/>
            <person name="Satapoomin P."/>
            <person name="Huang J."/>
            <person name="Bowman M."/>
            <person name="Iovene M."/>
            <person name="Sanseverino W."/>
            <person name="Cavagnaro P."/>
            <person name="Yildiz M."/>
            <person name="Macko-Podgorni A."/>
            <person name="Moranska E."/>
            <person name="Grzebelus E."/>
            <person name="Grzebelus D."/>
            <person name="Ashrafi H."/>
            <person name="Zheng Z."/>
            <person name="Cheng S."/>
            <person name="Spooner D."/>
            <person name="Van Deynze A."/>
            <person name="Simon P."/>
        </authorList>
    </citation>
    <scope>NUCLEOTIDE SEQUENCE</scope>
    <source>
        <tissue evidence="3">Leaf</tissue>
    </source>
</reference>
<keyword evidence="1" id="KW-0472">Membrane</keyword>
<dbReference type="EMBL" id="CP093343">
    <property type="protein sequence ID" value="WOG85619.1"/>
    <property type="molecule type" value="Genomic_DNA"/>
</dbReference>
<feature type="signal peptide" evidence="2">
    <location>
        <begin position="1"/>
        <end position="26"/>
    </location>
</feature>
<accession>A0AAF1AJL3</accession>
<name>A0AAF1AJL3_DAUCS</name>
<keyword evidence="1" id="KW-1133">Transmembrane helix</keyword>